<feature type="compositionally biased region" description="Polar residues" evidence="1">
    <location>
        <begin position="184"/>
        <end position="196"/>
    </location>
</feature>
<feature type="transmembrane region" description="Helical" evidence="2">
    <location>
        <begin position="540"/>
        <end position="563"/>
    </location>
</feature>
<feature type="compositionally biased region" description="Polar residues" evidence="1">
    <location>
        <begin position="243"/>
        <end position="260"/>
    </location>
</feature>
<keyword evidence="2" id="KW-0472">Membrane</keyword>
<dbReference type="InterPro" id="IPR036910">
    <property type="entry name" value="HMG_box_dom_sf"/>
</dbReference>
<dbReference type="Gene3D" id="3.90.190.10">
    <property type="entry name" value="Protein tyrosine phosphatase superfamily"/>
    <property type="match status" value="2"/>
</dbReference>
<organism evidence="3 4">
    <name type="scientific">Schistosoma margrebowiei</name>
    <dbReference type="NCBI Taxonomy" id="48269"/>
    <lineage>
        <taxon>Eukaryota</taxon>
        <taxon>Metazoa</taxon>
        <taxon>Spiralia</taxon>
        <taxon>Lophotrochozoa</taxon>
        <taxon>Platyhelminthes</taxon>
        <taxon>Trematoda</taxon>
        <taxon>Digenea</taxon>
        <taxon>Strigeidida</taxon>
        <taxon>Schistosomatoidea</taxon>
        <taxon>Schistosomatidae</taxon>
        <taxon>Schistosoma</taxon>
    </lineage>
</organism>
<evidence type="ECO:0000256" key="2">
    <source>
        <dbReference type="SAM" id="Phobius"/>
    </source>
</evidence>
<dbReference type="SMART" id="SM00194">
    <property type="entry name" value="PTPc"/>
    <property type="match status" value="2"/>
</dbReference>
<dbReference type="PRINTS" id="PR00700">
    <property type="entry name" value="PRTYPHPHTASE"/>
</dbReference>
<evidence type="ECO:0000313" key="3">
    <source>
        <dbReference type="EMBL" id="VDO47354.1"/>
    </source>
</evidence>
<dbReference type="InterPro" id="IPR050348">
    <property type="entry name" value="Protein-Tyr_Phosphatase"/>
</dbReference>
<dbReference type="STRING" id="48269.A0A183L902"/>
<protein>
    <submittedName>
        <fullName evidence="3">Uncharacterized protein</fullName>
    </submittedName>
</protein>
<dbReference type="EMBL" id="UZAI01000050">
    <property type="protein sequence ID" value="VDO47354.1"/>
    <property type="molecule type" value="Genomic_DNA"/>
</dbReference>
<feature type="compositionally biased region" description="Low complexity" evidence="1">
    <location>
        <begin position="219"/>
        <end position="232"/>
    </location>
</feature>
<dbReference type="PROSITE" id="PS50055">
    <property type="entry name" value="TYR_PHOSPHATASE_PTP"/>
    <property type="match status" value="2"/>
</dbReference>
<feature type="region of interest" description="Disordered" evidence="1">
    <location>
        <begin position="159"/>
        <end position="260"/>
    </location>
</feature>
<evidence type="ECO:0000256" key="1">
    <source>
        <dbReference type="SAM" id="MobiDB-lite"/>
    </source>
</evidence>
<dbReference type="CDD" id="cd00047">
    <property type="entry name" value="PTPc"/>
    <property type="match status" value="2"/>
</dbReference>
<dbReference type="SMART" id="SM00404">
    <property type="entry name" value="PTPc_motif"/>
    <property type="match status" value="2"/>
</dbReference>
<sequence length="1458" mass="165298">MEGNTHHVVLNRPSQQNILPCTASNNTQLCMPNSNSNVSNSASRRINYHKWEEDERLGGQSTIAPVLHANISHPTLRGQYPEFTVRAKEISKLWCRLSSEERGTWVIQAPNNRTTLRSNQTNILKTMGSVGISNTMPPTQPYCQPSTLVNQTIPLQSGSELSYPIESPTTYTRPQNRTPHHIQSEQQMNTNSPQQTKELHRSLTPEIPNNSYVQDRILSSHMTSSSNSSGDSVGAHHQAVNKPPSNQGLTFPNTELNTSGNVLPQQHQQTIGLTTPSQGSSYMVSPVNSRPPSRHQTSLPPPPPIWLPGNMNSLNTGSVSVNSPANLKQPTPPPVCSSMSPAPIRSPASIYANTSIGSSFLNVWTSPAPFQNSRNFTFNPIVPAFNGSLLVNVKFPNFSGYEGGPLNGFYIVVEKSSNTNRKRRSVLNQTQLGLSNDANIVYYSNVSNPSEIIIIGSGQVLDSSNLSIGKIGYSNPLLEPNRTYTIYAIIQSEVDGSSEITRSPPVVFLTGNNSSNISGSSIIPTSTSMKNNQTDSNNTLAVVLGILLALVLLALIGLIIYYICRKKCQSGQYVFRNYSKDLHVSFDKKSYLLPDSYAWWSVPRELGESRYLIIDPQHGPSSTLIGTWSLNELLKTFSREYSSIPLGVKFSQSIGNLKMNLSKNHSHTSLPYDHNRVKLNRLNDSSQSDYINASFIDGYMRRRAYIAAQSPFDMLTIQDFWLMIFQCNIAQIVMLTNSIEDSTLKCCQYWPEMPTRSNTNQSDSKSTIQYFGNIMVEIINRIDYPHFTVRYFIVTELSSNISQQVIHYQFYSWITPDHINNIPSYFTNVDNTVENDRKINLLSNSNSLKNSQDLFCYTSTSGTRFNRLNFIEFYYRVKTSSRPEDGPLLVHCSAGLSRTGLYIAFDLLLQQVTHERVVNVAKFCSSLCKARSNIINSMRQFTLLYDLLFEVILGGHCIVDLDVHSTYKMLCHKNTKLNRSYLWEQWSVLHLYTPLFDTSKELQVALNSLNLYKNRYPKIIDLLPSERWRVRLHRTTTTTNNDNNNNNAQTSNYINAVYLDGATLQDDIILTQTPLKNTVDEFWFMVEEEQVSCIIDMQPFSYGVEEAVRYWPLRSGENISYPMFDGSFNEEQNNNDIQSDFSETSFQRGPWLDFAGGQIQICQLGSLIPVRINPVSPRRNSNHEIYKRRLLIRQRETIHSKQYSYQQFSNEKSKPREVLVFHFTGGWNTKMDIPESRIAIVRLLEKVRLERGTGPLIIHCLNGATRSGLLAVCYLLAENMTRDHYVDLFHVIKMIKIRRKAILASPDQLRFVYRFLIQWIKHTLAEPLANWTVRRSGLSMPFSLSEAVLKQQWEWSQQLVGHLPSDSRIGIFSHSQLPILGANHLGSATLNNDQSCRMSSRSNESQSTHINEDYDTTEIPILSTLYHYFNDEILGNPNLDYHLQTKSIRNSFNNPYCY</sequence>
<dbReference type="InterPro" id="IPR000387">
    <property type="entry name" value="Tyr_Pase_dom"/>
</dbReference>
<dbReference type="SUPFAM" id="SSF52799">
    <property type="entry name" value="(Phosphotyrosine protein) phosphatases II"/>
    <property type="match status" value="2"/>
</dbReference>
<dbReference type="InterPro" id="IPR000242">
    <property type="entry name" value="PTP_cat"/>
</dbReference>
<dbReference type="PROSITE" id="PS50056">
    <property type="entry name" value="TYR_PHOSPHATASE_2"/>
    <property type="match status" value="2"/>
</dbReference>
<dbReference type="Gene3D" id="1.10.30.10">
    <property type="entry name" value="High mobility group box domain"/>
    <property type="match status" value="1"/>
</dbReference>
<keyword evidence="2" id="KW-0812">Transmembrane</keyword>
<dbReference type="PROSITE" id="PS00383">
    <property type="entry name" value="TYR_PHOSPHATASE_1"/>
    <property type="match status" value="2"/>
</dbReference>
<name>A0A183L902_9TREM</name>
<accession>A0A183L902</accession>
<evidence type="ECO:0000313" key="4">
    <source>
        <dbReference type="Proteomes" id="UP000277204"/>
    </source>
</evidence>
<dbReference type="GO" id="GO:0004725">
    <property type="term" value="F:protein tyrosine phosphatase activity"/>
    <property type="evidence" value="ECO:0007669"/>
    <property type="project" value="InterPro"/>
</dbReference>
<feature type="region of interest" description="Disordered" evidence="1">
    <location>
        <begin position="272"/>
        <end position="298"/>
    </location>
</feature>
<proteinExistence type="predicted"/>
<dbReference type="PANTHER" id="PTHR19134">
    <property type="entry name" value="RECEPTOR-TYPE TYROSINE-PROTEIN PHOSPHATASE"/>
    <property type="match status" value="1"/>
</dbReference>
<dbReference type="InterPro" id="IPR016130">
    <property type="entry name" value="Tyr_Pase_AS"/>
</dbReference>
<dbReference type="PANTHER" id="PTHR19134:SF449">
    <property type="entry name" value="TYROSINE-PROTEIN PHOSPHATASE 1"/>
    <property type="match status" value="1"/>
</dbReference>
<dbReference type="InterPro" id="IPR029021">
    <property type="entry name" value="Prot-tyrosine_phosphatase-like"/>
</dbReference>
<dbReference type="Proteomes" id="UP000277204">
    <property type="component" value="Unassembled WGS sequence"/>
</dbReference>
<dbReference type="Pfam" id="PF00102">
    <property type="entry name" value="Y_phosphatase"/>
    <property type="match status" value="4"/>
</dbReference>
<keyword evidence="2" id="KW-1133">Transmembrane helix</keyword>
<keyword evidence="4" id="KW-1185">Reference proteome</keyword>
<dbReference type="InterPro" id="IPR003595">
    <property type="entry name" value="Tyr_Pase_cat"/>
</dbReference>
<gene>
    <name evidence="3" type="ORF">SMRZ_LOCUS277</name>
</gene>
<reference evidence="3 4" key="1">
    <citation type="submission" date="2018-11" db="EMBL/GenBank/DDBJ databases">
        <authorList>
            <consortium name="Pathogen Informatics"/>
        </authorList>
    </citation>
    <scope>NUCLEOTIDE SEQUENCE [LARGE SCALE GENOMIC DNA]</scope>
    <source>
        <strain evidence="3 4">Zambia</strain>
    </source>
</reference>
<feature type="compositionally biased region" description="Polar residues" evidence="1">
    <location>
        <begin position="167"/>
        <end position="177"/>
    </location>
</feature>